<dbReference type="InterPro" id="IPR027417">
    <property type="entry name" value="P-loop_NTPase"/>
</dbReference>
<dbReference type="InterPro" id="IPR051988">
    <property type="entry name" value="HRR_RAD51_Paralog"/>
</dbReference>
<evidence type="ECO:0000256" key="2">
    <source>
        <dbReference type="ARBA" id="ARBA00023242"/>
    </source>
</evidence>
<gene>
    <name evidence="3" type="ORF">BGZ80_002798</name>
</gene>
<dbReference type="Gene3D" id="3.40.50.300">
    <property type="entry name" value="P-loop containing nucleotide triphosphate hydrolases"/>
    <property type="match status" value="1"/>
</dbReference>
<evidence type="ECO:0000313" key="3">
    <source>
        <dbReference type="EMBL" id="KAG0009046.1"/>
    </source>
</evidence>
<protein>
    <recommendedName>
        <fullName evidence="5">DNA recombination and repair protein Rad51-like C-terminal domain-containing protein</fullName>
    </recommendedName>
</protein>
<dbReference type="GO" id="GO:0042148">
    <property type="term" value="P:DNA strand invasion"/>
    <property type="evidence" value="ECO:0007669"/>
    <property type="project" value="TreeGrafter"/>
</dbReference>
<comment type="caution">
    <text evidence="3">The sequence shown here is derived from an EMBL/GenBank/DDBJ whole genome shotgun (WGS) entry which is preliminary data.</text>
</comment>
<dbReference type="PANTHER" id="PTHR46457">
    <property type="entry name" value="DNA REPAIR PROTEIN RAD51 HOMOLOG 4"/>
    <property type="match status" value="1"/>
</dbReference>
<reference evidence="3" key="1">
    <citation type="journal article" date="2020" name="Fungal Divers.">
        <title>Resolving the Mortierellaceae phylogeny through synthesis of multi-gene phylogenetics and phylogenomics.</title>
        <authorList>
            <person name="Vandepol N."/>
            <person name="Liber J."/>
            <person name="Desiro A."/>
            <person name="Na H."/>
            <person name="Kennedy M."/>
            <person name="Barry K."/>
            <person name="Grigoriev I.V."/>
            <person name="Miller A.N."/>
            <person name="O'Donnell K."/>
            <person name="Stajich J.E."/>
            <person name="Bonito G."/>
        </authorList>
    </citation>
    <scope>NUCLEOTIDE SEQUENCE</scope>
    <source>
        <strain evidence="3">NRRL 2769</strain>
    </source>
</reference>
<accession>A0A9P6SX28</accession>
<sequence>MLVQDKTSRAIWIDTLDGGFSAQRASNVVRSHLSRQSTPPKSGLPVEDRTIQDQISEILSRIQIYSCRDIYDVISVTESIRENLEDTSLRNITRLVVVDSMSTVLTGLLRGTDGAGHATMIHSARELGLLAVDFGLVVLVTTISVQISLPEEQPPSILATSNSKPGLGSSWRYATDLQLYLTKLNPLHMQRMVGLSDGSGLFGDDSDEDYSKAPIEGVNRMSSVRVAEILKSKRLKIGEWSIFDLTP</sequence>
<dbReference type="GO" id="GO:0000724">
    <property type="term" value="P:double-strand break repair via homologous recombination"/>
    <property type="evidence" value="ECO:0007669"/>
    <property type="project" value="TreeGrafter"/>
</dbReference>
<dbReference type="GO" id="GO:0000400">
    <property type="term" value="F:four-way junction DNA binding"/>
    <property type="evidence" value="ECO:0007669"/>
    <property type="project" value="TreeGrafter"/>
</dbReference>
<dbReference type="GO" id="GO:0005815">
    <property type="term" value="C:microtubule organizing center"/>
    <property type="evidence" value="ECO:0007669"/>
    <property type="project" value="TreeGrafter"/>
</dbReference>
<keyword evidence="2" id="KW-0539">Nucleus</keyword>
<comment type="subcellular location">
    <subcellularLocation>
        <location evidence="1">Nucleus</location>
    </subcellularLocation>
</comment>
<dbReference type="Proteomes" id="UP000703661">
    <property type="component" value="Unassembled WGS sequence"/>
</dbReference>
<dbReference type="AlphaFoldDB" id="A0A9P6SX28"/>
<keyword evidence="4" id="KW-1185">Reference proteome</keyword>
<evidence type="ECO:0000313" key="4">
    <source>
        <dbReference type="Proteomes" id="UP000703661"/>
    </source>
</evidence>
<organism evidence="3 4">
    <name type="scientific">Entomortierella chlamydospora</name>
    <dbReference type="NCBI Taxonomy" id="101097"/>
    <lineage>
        <taxon>Eukaryota</taxon>
        <taxon>Fungi</taxon>
        <taxon>Fungi incertae sedis</taxon>
        <taxon>Mucoromycota</taxon>
        <taxon>Mortierellomycotina</taxon>
        <taxon>Mortierellomycetes</taxon>
        <taxon>Mortierellales</taxon>
        <taxon>Mortierellaceae</taxon>
        <taxon>Entomortierella</taxon>
    </lineage>
</organism>
<name>A0A9P6SX28_9FUNG</name>
<dbReference type="GO" id="GO:0007131">
    <property type="term" value="P:reciprocal meiotic recombination"/>
    <property type="evidence" value="ECO:0007669"/>
    <property type="project" value="TreeGrafter"/>
</dbReference>
<dbReference type="EMBL" id="JAAAID010001706">
    <property type="protein sequence ID" value="KAG0009046.1"/>
    <property type="molecule type" value="Genomic_DNA"/>
</dbReference>
<dbReference type="PANTHER" id="PTHR46457:SF1">
    <property type="entry name" value="DNA REPAIR PROTEIN RAD51 HOMOLOG 4"/>
    <property type="match status" value="1"/>
</dbReference>
<evidence type="ECO:0008006" key="5">
    <source>
        <dbReference type="Google" id="ProtNLM"/>
    </source>
</evidence>
<dbReference type="GO" id="GO:0005657">
    <property type="term" value="C:replication fork"/>
    <property type="evidence" value="ECO:0007669"/>
    <property type="project" value="TreeGrafter"/>
</dbReference>
<proteinExistence type="predicted"/>
<evidence type="ECO:0000256" key="1">
    <source>
        <dbReference type="ARBA" id="ARBA00004123"/>
    </source>
</evidence>
<dbReference type="SUPFAM" id="SSF52540">
    <property type="entry name" value="P-loop containing nucleoside triphosphate hydrolases"/>
    <property type="match status" value="1"/>
</dbReference>
<dbReference type="GO" id="GO:0008094">
    <property type="term" value="F:ATP-dependent activity, acting on DNA"/>
    <property type="evidence" value="ECO:0007669"/>
    <property type="project" value="TreeGrafter"/>
</dbReference>
<dbReference type="GO" id="GO:0000723">
    <property type="term" value="P:telomere maintenance"/>
    <property type="evidence" value="ECO:0007669"/>
    <property type="project" value="TreeGrafter"/>
</dbReference>
<dbReference type="GO" id="GO:0003697">
    <property type="term" value="F:single-stranded DNA binding"/>
    <property type="evidence" value="ECO:0007669"/>
    <property type="project" value="TreeGrafter"/>
</dbReference>
<dbReference type="GO" id="GO:0033063">
    <property type="term" value="C:Rad51B-Rad51C-Rad51D-XRCC2 complex"/>
    <property type="evidence" value="ECO:0007669"/>
    <property type="project" value="TreeGrafter"/>
</dbReference>